<dbReference type="Pfam" id="PF00749">
    <property type="entry name" value="tRNA-synt_1c"/>
    <property type="match status" value="1"/>
</dbReference>
<dbReference type="GO" id="GO:0004818">
    <property type="term" value="F:glutamate-tRNA ligase activity"/>
    <property type="evidence" value="ECO:0007669"/>
    <property type="project" value="TreeGrafter"/>
</dbReference>
<dbReference type="SUPFAM" id="SSF52374">
    <property type="entry name" value="Nucleotidylyl transferase"/>
    <property type="match status" value="1"/>
</dbReference>
<feature type="domain" description="Glutamyl/glutaminyl-tRNA synthetase class Ib catalytic" evidence="8">
    <location>
        <begin position="2"/>
        <end position="268"/>
    </location>
</feature>
<evidence type="ECO:0000256" key="4">
    <source>
        <dbReference type="ARBA" id="ARBA00022833"/>
    </source>
</evidence>
<dbReference type="InterPro" id="IPR014729">
    <property type="entry name" value="Rossmann-like_a/b/a_fold"/>
</dbReference>
<dbReference type="PANTHER" id="PTHR43311">
    <property type="entry name" value="GLUTAMATE--TRNA LIGASE"/>
    <property type="match status" value="1"/>
</dbReference>
<dbReference type="InterPro" id="IPR000924">
    <property type="entry name" value="Glu/Gln-tRNA-synth"/>
</dbReference>
<comment type="similarity">
    <text evidence="7">Belongs to the class-I aminoacyl-tRNA synthetase family.</text>
</comment>
<keyword evidence="5 7" id="KW-0067">ATP-binding</keyword>
<dbReference type="PROSITE" id="PS00178">
    <property type="entry name" value="AA_TRNA_LIGASE_I"/>
    <property type="match status" value="1"/>
</dbReference>
<organism evidence="9 10">
    <name type="scientific">Hwanghaeella grinnelliae</name>
    <dbReference type="NCBI Taxonomy" id="2500179"/>
    <lineage>
        <taxon>Bacteria</taxon>
        <taxon>Pseudomonadati</taxon>
        <taxon>Pseudomonadota</taxon>
        <taxon>Alphaproteobacteria</taxon>
        <taxon>Rhodospirillales</taxon>
        <taxon>Rhodospirillaceae</taxon>
        <taxon>Hwanghaeella</taxon>
    </lineage>
</organism>
<keyword evidence="3 7" id="KW-0547">Nucleotide-binding</keyword>
<evidence type="ECO:0000313" key="10">
    <source>
        <dbReference type="Proteomes" id="UP000287447"/>
    </source>
</evidence>
<dbReference type="PANTHER" id="PTHR43311:SF1">
    <property type="entry name" value="GLUTAMYL-Q TRNA(ASP) SYNTHETASE"/>
    <property type="match status" value="1"/>
</dbReference>
<keyword evidence="7" id="KW-0648">Protein biosynthesis</keyword>
<accession>A0A3S2VNA7</accession>
<dbReference type="InterPro" id="IPR049940">
    <property type="entry name" value="GluQ/Sye"/>
</dbReference>
<keyword evidence="4" id="KW-0862">Zinc</keyword>
<dbReference type="Proteomes" id="UP000287447">
    <property type="component" value="Unassembled WGS sequence"/>
</dbReference>
<keyword evidence="2" id="KW-0479">Metal-binding</keyword>
<evidence type="ECO:0000256" key="2">
    <source>
        <dbReference type="ARBA" id="ARBA00022723"/>
    </source>
</evidence>
<evidence type="ECO:0000259" key="8">
    <source>
        <dbReference type="Pfam" id="PF00749"/>
    </source>
</evidence>
<evidence type="ECO:0000256" key="1">
    <source>
        <dbReference type="ARBA" id="ARBA00022598"/>
    </source>
</evidence>
<dbReference type="EMBL" id="SADE01000002">
    <property type="protein sequence ID" value="RVU36965.1"/>
    <property type="molecule type" value="Genomic_DNA"/>
</dbReference>
<evidence type="ECO:0000256" key="3">
    <source>
        <dbReference type="ARBA" id="ARBA00022741"/>
    </source>
</evidence>
<reference evidence="10" key="1">
    <citation type="submission" date="2019-01" db="EMBL/GenBank/DDBJ databases">
        <title>Gri0909 isolated from a small marine red alga.</title>
        <authorList>
            <person name="Kim J."/>
            <person name="Jeong S.E."/>
            <person name="Jeon C.O."/>
        </authorList>
    </citation>
    <scope>NUCLEOTIDE SEQUENCE [LARGE SCALE GENOMIC DNA]</scope>
    <source>
        <strain evidence="10">Gri0909</strain>
    </source>
</reference>
<dbReference type="Gene3D" id="3.40.50.620">
    <property type="entry name" value="HUPs"/>
    <property type="match status" value="1"/>
</dbReference>
<dbReference type="AlphaFoldDB" id="A0A3S2VNA7"/>
<comment type="caution">
    <text evidence="9">The sequence shown here is derived from an EMBL/GenBank/DDBJ whole genome shotgun (WGS) entry which is preliminary data.</text>
</comment>
<evidence type="ECO:0000256" key="6">
    <source>
        <dbReference type="ARBA" id="ARBA00023146"/>
    </source>
</evidence>
<keyword evidence="1 7" id="KW-0436">Ligase</keyword>
<evidence type="ECO:0000313" key="9">
    <source>
        <dbReference type="EMBL" id="RVU36965.1"/>
    </source>
</evidence>
<name>A0A3S2VNA7_9PROT</name>
<gene>
    <name evidence="9" type="ORF">EOI86_15800</name>
</gene>
<sequence length="280" mass="31350">MTTRFAPSPTGLLHLGTVHSALFAWKQARDAGGRFILRIEDIDTGRCLPEFETQILRDLEWLGLDWDGPVLRQSERMEVYNEFLHVLEEGNLVYPCFCTRKEIQAEIAAAPSAPHGPDGPLYPGTCKHLPWQEAKRRMEEGEPYALRLHMDRAVGMTGPLTFNDARFGEVTVDGLSCGDIVLCRKDTPSSYHLSVTVDDAMQFVTHVTRGEDLLHATSIHRILQTLFALPAPNYHHHGLLLDEDGQRLSKREKSMAIAALREDGLSPAEIRALAGFPDEE</sequence>
<dbReference type="GO" id="GO:0006424">
    <property type="term" value="P:glutamyl-tRNA aminoacylation"/>
    <property type="evidence" value="ECO:0007669"/>
    <property type="project" value="TreeGrafter"/>
</dbReference>
<keyword evidence="6 7" id="KW-0030">Aminoacyl-tRNA synthetase</keyword>
<dbReference type="PRINTS" id="PR00987">
    <property type="entry name" value="TRNASYNTHGLU"/>
</dbReference>
<evidence type="ECO:0000256" key="7">
    <source>
        <dbReference type="RuleBase" id="RU363037"/>
    </source>
</evidence>
<dbReference type="OrthoDB" id="9807503at2"/>
<dbReference type="NCBIfam" id="NF004315">
    <property type="entry name" value="PRK05710.1-4"/>
    <property type="match status" value="1"/>
</dbReference>
<proteinExistence type="inferred from homology"/>
<protein>
    <submittedName>
        <fullName evidence="9">tRNA glutamyl-Q(34) synthetase GluQRS</fullName>
        <ecNumber evidence="9">6.1.1.-</ecNumber>
    </submittedName>
</protein>
<dbReference type="GO" id="GO:0005524">
    <property type="term" value="F:ATP binding"/>
    <property type="evidence" value="ECO:0007669"/>
    <property type="project" value="UniProtKB-KW"/>
</dbReference>
<dbReference type="InterPro" id="IPR020058">
    <property type="entry name" value="Glu/Gln-tRNA-synth_Ib_cat-dom"/>
</dbReference>
<dbReference type="EC" id="6.1.1.-" evidence="9"/>
<dbReference type="InterPro" id="IPR001412">
    <property type="entry name" value="aa-tRNA-synth_I_CS"/>
</dbReference>
<evidence type="ECO:0000256" key="5">
    <source>
        <dbReference type="ARBA" id="ARBA00022840"/>
    </source>
</evidence>
<dbReference type="GO" id="GO:0005829">
    <property type="term" value="C:cytosol"/>
    <property type="evidence" value="ECO:0007669"/>
    <property type="project" value="TreeGrafter"/>
</dbReference>
<keyword evidence="10" id="KW-1185">Reference proteome</keyword>